<feature type="transmembrane region" description="Helical" evidence="1">
    <location>
        <begin position="85"/>
        <end position="108"/>
    </location>
</feature>
<dbReference type="eggNOG" id="ENOG502SYWK">
    <property type="taxonomic scope" value="Eukaryota"/>
</dbReference>
<evidence type="ECO:0000313" key="3">
    <source>
        <dbReference type="Proteomes" id="UP000016923"/>
    </source>
</evidence>
<sequence>MGLSGILSKGVPASLPRFTLFLRIAIVVLSVVVLALAAFALSVFGSYAGYYGGYSGVSGLLIFVVIKTWLIFGILALFEYRLPQYYFRIVAVIAYAFSIVFWLSAWAWSASNAAFWLSNYCYGGYCYDGDSYAKKEGGALAACAGLGAVVWVLSIVNFAFFLRACIADPPVANQAELGQIPAYKQEAPAPVYTAPQHQQVV</sequence>
<dbReference type="AlphaFoldDB" id="S3CSE6"/>
<dbReference type="EMBL" id="KE148166">
    <property type="protein sequence ID" value="EPE03585.1"/>
    <property type="molecule type" value="Genomic_DNA"/>
</dbReference>
<protein>
    <recommendedName>
        <fullName evidence="4">MARVEL domain-containing protein</fullName>
    </recommendedName>
</protein>
<proteinExistence type="predicted"/>
<keyword evidence="1" id="KW-0812">Transmembrane</keyword>
<dbReference type="VEuPathDB" id="FungiDB:F503_01843"/>
<dbReference type="STRING" id="1262450.S3CSE6"/>
<dbReference type="Proteomes" id="UP000016923">
    <property type="component" value="Unassembled WGS sequence"/>
</dbReference>
<dbReference type="HOGENOM" id="CLU_077756_0_0_1"/>
<reference evidence="2 3" key="1">
    <citation type="journal article" date="2013" name="BMC Genomics">
        <title>The genome and transcriptome of the pine saprophyte Ophiostoma piceae, and a comparison with the bark beetle-associated pine pathogen Grosmannia clavigera.</title>
        <authorList>
            <person name="Haridas S."/>
            <person name="Wang Y."/>
            <person name="Lim L."/>
            <person name="Massoumi Alamouti S."/>
            <person name="Jackman S."/>
            <person name="Docking R."/>
            <person name="Robertson G."/>
            <person name="Birol I."/>
            <person name="Bohlmann J."/>
            <person name="Breuil C."/>
        </authorList>
    </citation>
    <scope>NUCLEOTIDE SEQUENCE [LARGE SCALE GENOMIC DNA]</scope>
    <source>
        <strain evidence="2 3">UAMH 11346</strain>
    </source>
</reference>
<gene>
    <name evidence="2" type="ORF">F503_01843</name>
</gene>
<accession>S3CSE6</accession>
<dbReference type="PANTHER" id="PTHR37451">
    <property type="entry name" value="MARVEL DOMAIN"/>
    <property type="match status" value="1"/>
</dbReference>
<organism evidence="2 3">
    <name type="scientific">Ophiostoma piceae (strain UAMH 11346)</name>
    <name type="common">Sap stain fungus</name>
    <dbReference type="NCBI Taxonomy" id="1262450"/>
    <lineage>
        <taxon>Eukaryota</taxon>
        <taxon>Fungi</taxon>
        <taxon>Dikarya</taxon>
        <taxon>Ascomycota</taxon>
        <taxon>Pezizomycotina</taxon>
        <taxon>Sordariomycetes</taxon>
        <taxon>Sordariomycetidae</taxon>
        <taxon>Ophiostomatales</taxon>
        <taxon>Ophiostomataceae</taxon>
        <taxon>Ophiostoma</taxon>
    </lineage>
</organism>
<keyword evidence="3" id="KW-1185">Reference proteome</keyword>
<feature type="transmembrane region" description="Helical" evidence="1">
    <location>
        <begin position="20"/>
        <end position="44"/>
    </location>
</feature>
<evidence type="ECO:0000256" key="1">
    <source>
        <dbReference type="SAM" id="Phobius"/>
    </source>
</evidence>
<keyword evidence="1" id="KW-0472">Membrane</keyword>
<feature type="transmembrane region" description="Helical" evidence="1">
    <location>
        <begin position="139"/>
        <end position="162"/>
    </location>
</feature>
<keyword evidence="1" id="KW-1133">Transmembrane helix</keyword>
<evidence type="ECO:0000313" key="2">
    <source>
        <dbReference type="EMBL" id="EPE03585.1"/>
    </source>
</evidence>
<name>S3CSE6_OPHP1</name>
<dbReference type="OMA" id="SWARYYG"/>
<dbReference type="PANTHER" id="PTHR37451:SF1">
    <property type="entry name" value="MARVEL DOMAIN-CONTAINING PROTEIN"/>
    <property type="match status" value="1"/>
</dbReference>
<evidence type="ECO:0008006" key="4">
    <source>
        <dbReference type="Google" id="ProtNLM"/>
    </source>
</evidence>
<dbReference type="OrthoDB" id="5245133at2759"/>
<feature type="transmembrane region" description="Helical" evidence="1">
    <location>
        <begin position="56"/>
        <end position="78"/>
    </location>
</feature>